<dbReference type="EMBL" id="MU006795">
    <property type="protein sequence ID" value="KAF2637142.1"/>
    <property type="molecule type" value="Genomic_DNA"/>
</dbReference>
<dbReference type="GO" id="GO:0016020">
    <property type="term" value="C:membrane"/>
    <property type="evidence" value="ECO:0007669"/>
    <property type="project" value="TreeGrafter"/>
</dbReference>
<dbReference type="PANTHER" id="PTHR44196">
    <property type="entry name" value="DEHYDROGENASE/REDUCTASE SDR FAMILY MEMBER 7B"/>
    <property type="match status" value="1"/>
</dbReference>
<dbReference type="Pfam" id="PF00106">
    <property type="entry name" value="adh_short"/>
    <property type="match status" value="1"/>
</dbReference>
<comment type="similarity">
    <text evidence="1">Belongs to the short-chain dehydrogenases/reductases (SDR) family.</text>
</comment>
<dbReference type="OrthoDB" id="37659at2759"/>
<reference evidence="5" key="1">
    <citation type="journal article" date="2020" name="Stud. Mycol.">
        <title>101 Dothideomycetes genomes: a test case for predicting lifestyles and emergence of pathogens.</title>
        <authorList>
            <person name="Haridas S."/>
            <person name="Albert R."/>
            <person name="Binder M."/>
            <person name="Bloem J."/>
            <person name="Labutti K."/>
            <person name="Salamov A."/>
            <person name="Andreopoulos B."/>
            <person name="Baker S."/>
            <person name="Barry K."/>
            <person name="Bills G."/>
            <person name="Bluhm B."/>
            <person name="Cannon C."/>
            <person name="Castanera R."/>
            <person name="Culley D."/>
            <person name="Daum C."/>
            <person name="Ezra D."/>
            <person name="Gonzalez J."/>
            <person name="Henrissat B."/>
            <person name="Kuo A."/>
            <person name="Liang C."/>
            <person name="Lipzen A."/>
            <person name="Lutzoni F."/>
            <person name="Magnuson J."/>
            <person name="Mondo S."/>
            <person name="Nolan M."/>
            <person name="Ohm R."/>
            <person name="Pangilinan J."/>
            <person name="Park H.-J."/>
            <person name="Ramirez L."/>
            <person name="Alfaro M."/>
            <person name="Sun H."/>
            <person name="Tritt A."/>
            <person name="Yoshinaga Y."/>
            <person name="Zwiers L.-H."/>
            <person name="Turgeon B."/>
            <person name="Goodwin S."/>
            <person name="Spatafora J."/>
            <person name="Crous P."/>
            <person name="Grigoriev I."/>
        </authorList>
    </citation>
    <scope>NUCLEOTIDE SEQUENCE</scope>
    <source>
        <strain evidence="5">CBS 473.64</strain>
    </source>
</reference>
<dbReference type="Proteomes" id="UP000799753">
    <property type="component" value="Unassembled WGS sequence"/>
</dbReference>
<comment type="function">
    <text evidence="4">Putative oxidoreductase.</text>
</comment>
<proteinExistence type="inferred from homology"/>
<accession>A0A6A6RPH3</accession>
<dbReference type="PRINTS" id="PR00081">
    <property type="entry name" value="GDHRDH"/>
</dbReference>
<gene>
    <name evidence="5" type="ORF">P280DRAFT_521657</name>
</gene>
<evidence type="ECO:0000256" key="2">
    <source>
        <dbReference type="ARBA" id="ARBA00022857"/>
    </source>
</evidence>
<evidence type="ECO:0000313" key="6">
    <source>
        <dbReference type="Proteomes" id="UP000799753"/>
    </source>
</evidence>
<dbReference type="PROSITE" id="PS00061">
    <property type="entry name" value="ADH_SHORT"/>
    <property type="match status" value="1"/>
</dbReference>
<dbReference type="GO" id="GO:0016491">
    <property type="term" value="F:oxidoreductase activity"/>
    <property type="evidence" value="ECO:0007669"/>
    <property type="project" value="UniProtKB-KW"/>
</dbReference>
<dbReference type="InterPro" id="IPR020904">
    <property type="entry name" value="Sc_DH/Rdtase_CS"/>
</dbReference>
<evidence type="ECO:0000256" key="4">
    <source>
        <dbReference type="ARBA" id="ARBA00037096"/>
    </source>
</evidence>
<sequence length="275" mass="30428">MAARINTILIIGGTSGIGEQVARRFHSLGKKVIVTGRNEAKLNSLAKELNGLETRKFDITDFATLPREISEILKAYPTLDSAILNAGIQNSWNLLDATSIEPSDIEREITTNLTAPAMLVQLLAPHFLRLALKGTKTTFFLTSSSLAYVPWEFYPTYSASKAGVHALALTLRHQILYYAPVEAKVNFNVVEIVPPYTDTGSDKDHREYVIAMQGGPDRAWPIMPVGEFVEGFFKELEDTEEDGSVKKEIGVGIGKTCVETWRGSLQTIYDGWMDT</sequence>
<organism evidence="5 6">
    <name type="scientific">Massarina eburnea CBS 473.64</name>
    <dbReference type="NCBI Taxonomy" id="1395130"/>
    <lineage>
        <taxon>Eukaryota</taxon>
        <taxon>Fungi</taxon>
        <taxon>Dikarya</taxon>
        <taxon>Ascomycota</taxon>
        <taxon>Pezizomycotina</taxon>
        <taxon>Dothideomycetes</taxon>
        <taxon>Pleosporomycetidae</taxon>
        <taxon>Pleosporales</taxon>
        <taxon>Massarineae</taxon>
        <taxon>Massarinaceae</taxon>
        <taxon>Massarina</taxon>
    </lineage>
</organism>
<dbReference type="Gene3D" id="3.40.50.720">
    <property type="entry name" value="NAD(P)-binding Rossmann-like Domain"/>
    <property type="match status" value="1"/>
</dbReference>
<evidence type="ECO:0000256" key="3">
    <source>
        <dbReference type="ARBA" id="ARBA00023002"/>
    </source>
</evidence>
<dbReference type="AlphaFoldDB" id="A0A6A6RPH3"/>
<dbReference type="InterPro" id="IPR002347">
    <property type="entry name" value="SDR_fam"/>
</dbReference>
<dbReference type="PANTHER" id="PTHR44196:SF1">
    <property type="entry name" value="DEHYDROGENASE_REDUCTASE SDR FAMILY MEMBER 7B"/>
    <property type="match status" value="1"/>
</dbReference>
<name>A0A6A6RPH3_9PLEO</name>
<evidence type="ECO:0000313" key="5">
    <source>
        <dbReference type="EMBL" id="KAF2637142.1"/>
    </source>
</evidence>
<evidence type="ECO:0000256" key="1">
    <source>
        <dbReference type="ARBA" id="ARBA00006484"/>
    </source>
</evidence>
<dbReference type="SUPFAM" id="SSF51735">
    <property type="entry name" value="NAD(P)-binding Rossmann-fold domains"/>
    <property type="match status" value="1"/>
</dbReference>
<keyword evidence="3" id="KW-0560">Oxidoreductase</keyword>
<protein>
    <submittedName>
        <fullName evidence="5">NAD(P)-binding protein</fullName>
    </submittedName>
</protein>
<dbReference type="InterPro" id="IPR036291">
    <property type="entry name" value="NAD(P)-bd_dom_sf"/>
</dbReference>
<keyword evidence="6" id="KW-1185">Reference proteome</keyword>
<keyword evidence="2" id="KW-0521">NADP</keyword>